<evidence type="ECO:0008006" key="2">
    <source>
        <dbReference type="Google" id="ProtNLM"/>
    </source>
</evidence>
<sequence length="155" mass="16913">LFGHGVPGRVVGMEVDALSNVDLSNQVILSGCCYSGVGMATDCAMAGPVAGSLDPKLKRFSLAMVDRGAVSVFCHMRLNMGFPHVYPMLESYLANRSLGESYQRLINALIEAQGGFTPQWYTKQTPARSTQSRKMNQLLYMQIGDPALVPIQVKR</sequence>
<protein>
    <recommendedName>
        <fullName evidence="2">Gingipain domain-containing protein</fullName>
    </recommendedName>
</protein>
<reference evidence="1" key="1">
    <citation type="submission" date="2018-05" db="EMBL/GenBank/DDBJ databases">
        <authorList>
            <person name="Lanie J.A."/>
            <person name="Ng W.-L."/>
            <person name="Kazmierczak K.M."/>
            <person name="Andrzejewski T.M."/>
            <person name="Davidsen T.M."/>
            <person name="Wayne K.J."/>
            <person name="Tettelin H."/>
            <person name="Glass J.I."/>
            <person name="Rusch D."/>
            <person name="Podicherti R."/>
            <person name="Tsui H.-C.T."/>
            <person name="Winkler M.E."/>
        </authorList>
    </citation>
    <scope>NUCLEOTIDE SEQUENCE</scope>
</reference>
<organism evidence="1">
    <name type="scientific">marine metagenome</name>
    <dbReference type="NCBI Taxonomy" id="408172"/>
    <lineage>
        <taxon>unclassified sequences</taxon>
        <taxon>metagenomes</taxon>
        <taxon>ecological metagenomes</taxon>
    </lineage>
</organism>
<gene>
    <name evidence="1" type="ORF">METZ01_LOCUS255042</name>
</gene>
<name>A0A382IRK4_9ZZZZ</name>
<feature type="non-terminal residue" evidence="1">
    <location>
        <position position="1"/>
    </location>
</feature>
<accession>A0A382IRK4</accession>
<proteinExistence type="predicted"/>
<evidence type="ECO:0000313" key="1">
    <source>
        <dbReference type="EMBL" id="SVC02188.1"/>
    </source>
</evidence>
<dbReference type="EMBL" id="UINC01069085">
    <property type="protein sequence ID" value="SVC02188.1"/>
    <property type="molecule type" value="Genomic_DNA"/>
</dbReference>
<dbReference type="AlphaFoldDB" id="A0A382IRK4"/>